<keyword evidence="2 6" id="KW-0378">Hydrolase</keyword>
<organism evidence="8 9">
    <name type="scientific">Lachnoclostridium phytofermentans</name>
    <dbReference type="NCBI Taxonomy" id="66219"/>
    <lineage>
        <taxon>Bacteria</taxon>
        <taxon>Bacillati</taxon>
        <taxon>Bacillota</taxon>
        <taxon>Clostridia</taxon>
        <taxon>Lachnospirales</taxon>
        <taxon>Lachnospiraceae</taxon>
    </lineage>
</organism>
<keyword evidence="5 6" id="KW-0624">Polysaccharide degradation</keyword>
<dbReference type="SUPFAM" id="SSF51445">
    <property type="entry name" value="(Trans)glycosidases"/>
    <property type="match status" value="1"/>
</dbReference>
<keyword evidence="4 6" id="KW-0326">Glycosidase</keyword>
<name>A0A3D2X3W5_9FIRM</name>
<proteinExistence type="inferred from homology"/>
<keyword evidence="8" id="KW-0858">Xylan degradation</keyword>
<dbReference type="PANTHER" id="PTHR31490">
    <property type="entry name" value="GLYCOSYL HYDROLASE"/>
    <property type="match status" value="1"/>
</dbReference>
<dbReference type="Pfam" id="PF00331">
    <property type="entry name" value="Glyco_hydro_10"/>
    <property type="match status" value="1"/>
</dbReference>
<protein>
    <recommendedName>
        <fullName evidence="6">Beta-xylanase</fullName>
        <ecNumber evidence="6">3.2.1.8</ecNumber>
    </recommendedName>
</protein>
<keyword evidence="3 6" id="KW-0119">Carbohydrate metabolism</keyword>
<reference evidence="8 9" key="1">
    <citation type="journal article" date="2018" name="Nat. Biotechnol.">
        <title>A standardized bacterial taxonomy based on genome phylogeny substantially revises the tree of life.</title>
        <authorList>
            <person name="Parks D.H."/>
            <person name="Chuvochina M."/>
            <person name="Waite D.W."/>
            <person name="Rinke C."/>
            <person name="Skarshewski A."/>
            <person name="Chaumeil P.A."/>
            <person name="Hugenholtz P."/>
        </authorList>
    </citation>
    <scope>NUCLEOTIDE SEQUENCE [LARGE SCALE GENOMIC DNA]</scope>
    <source>
        <strain evidence="8">UBA11728</strain>
    </source>
</reference>
<feature type="domain" description="GH10" evidence="7">
    <location>
        <begin position="1"/>
        <end position="321"/>
    </location>
</feature>
<evidence type="ECO:0000256" key="4">
    <source>
        <dbReference type="ARBA" id="ARBA00023295"/>
    </source>
</evidence>
<dbReference type="AlphaFoldDB" id="A0A3D2X3W5"/>
<dbReference type="InterPro" id="IPR017853">
    <property type="entry name" value="GH"/>
</dbReference>
<evidence type="ECO:0000256" key="1">
    <source>
        <dbReference type="ARBA" id="ARBA00007495"/>
    </source>
</evidence>
<evidence type="ECO:0000313" key="9">
    <source>
        <dbReference type="Proteomes" id="UP000262969"/>
    </source>
</evidence>
<evidence type="ECO:0000256" key="3">
    <source>
        <dbReference type="ARBA" id="ARBA00023277"/>
    </source>
</evidence>
<dbReference type="SMART" id="SM00633">
    <property type="entry name" value="Glyco_10"/>
    <property type="match status" value="1"/>
</dbReference>
<evidence type="ECO:0000259" key="7">
    <source>
        <dbReference type="PROSITE" id="PS51760"/>
    </source>
</evidence>
<dbReference type="EC" id="3.2.1.8" evidence="6"/>
<dbReference type="PROSITE" id="PS51760">
    <property type="entry name" value="GH10_2"/>
    <property type="match status" value="1"/>
</dbReference>
<dbReference type="EMBL" id="DPVV01000184">
    <property type="protein sequence ID" value="HCL01839.1"/>
    <property type="molecule type" value="Genomic_DNA"/>
</dbReference>
<sequence length="321" mass="38145">METLKEKYKDYFLIGAAVNASTIRTHGELIKNHFNSVTCENEMKFSNLCHREKDYQFDKADTIVQFAKDHELNMRMHTLVWHNQVPEWVFLDATKEGLEERLSDHIHTLGKRYGTYCYSVDVVNEAIEDKSDGFLRESKWFQGLGNDYIERAFLLAKQEMPEVKLFYNDYNETNPMKRDKIFKLIKELKEKGIPVDGIGMQCHINIYHSSMDELKEAIEKYLSLGVSLEITEMDVSMFRYEDRSEILKPTMEQYKAQARVYKECFQIFREYKNDITSVTLWGVTDDVSWLNHFPVSNRRNWPLLFDEMMKPKEAFYEIMNF</sequence>
<dbReference type="PANTHER" id="PTHR31490:SF90">
    <property type="entry name" value="ENDO-1,4-BETA-XYLANASE A"/>
    <property type="match status" value="1"/>
</dbReference>
<accession>A0A3D2X3W5</accession>
<evidence type="ECO:0000256" key="6">
    <source>
        <dbReference type="RuleBase" id="RU361174"/>
    </source>
</evidence>
<comment type="caution">
    <text evidence="8">The sequence shown here is derived from an EMBL/GenBank/DDBJ whole genome shotgun (WGS) entry which is preliminary data.</text>
</comment>
<dbReference type="PRINTS" id="PR00134">
    <property type="entry name" value="GLHYDRLASE10"/>
</dbReference>
<comment type="catalytic activity">
    <reaction evidence="6">
        <text>Endohydrolysis of (1-&gt;4)-beta-D-xylosidic linkages in xylans.</text>
        <dbReference type="EC" id="3.2.1.8"/>
    </reaction>
</comment>
<gene>
    <name evidence="8" type="ORF">DHW61_05390</name>
</gene>
<comment type="similarity">
    <text evidence="1 6">Belongs to the glycosyl hydrolase 10 (cellulase F) family.</text>
</comment>
<dbReference type="GO" id="GO:0031176">
    <property type="term" value="F:endo-1,4-beta-xylanase activity"/>
    <property type="evidence" value="ECO:0007669"/>
    <property type="project" value="UniProtKB-EC"/>
</dbReference>
<dbReference type="InterPro" id="IPR001000">
    <property type="entry name" value="GH10_dom"/>
</dbReference>
<dbReference type="Gene3D" id="3.20.20.80">
    <property type="entry name" value="Glycosidases"/>
    <property type="match status" value="1"/>
</dbReference>
<dbReference type="InterPro" id="IPR044846">
    <property type="entry name" value="GH10"/>
</dbReference>
<evidence type="ECO:0000256" key="2">
    <source>
        <dbReference type="ARBA" id="ARBA00022801"/>
    </source>
</evidence>
<evidence type="ECO:0000256" key="5">
    <source>
        <dbReference type="ARBA" id="ARBA00023326"/>
    </source>
</evidence>
<evidence type="ECO:0000313" key="8">
    <source>
        <dbReference type="EMBL" id="HCL01839.1"/>
    </source>
</evidence>
<dbReference type="Proteomes" id="UP000262969">
    <property type="component" value="Unassembled WGS sequence"/>
</dbReference>
<dbReference type="GO" id="GO:0045493">
    <property type="term" value="P:xylan catabolic process"/>
    <property type="evidence" value="ECO:0007669"/>
    <property type="project" value="UniProtKB-KW"/>
</dbReference>